<dbReference type="EMBL" id="KN825564">
    <property type="protein sequence ID" value="KIK85592.1"/>
    <property type="molecule type" value="Genomic_DNA"/>
</dbReference>
<dbReference type="AlphaFoldDB" id="A0A0D0CR48"/>
<keyword evidence="2" id="KW-1185">Reference proteome</keyword>
<evidence type="ECO:0000313" key="1">
    <source>
        <dbReference type="EMBL" id="KIK85592.1"/>
    </source>
</evidence>
<name>A0A0D0CR48_9AGAM</name>
<sequence length="117" mass="13225">MAFKCQRCFLGFEADQHCLVSIAGQMIARRKLSPQSARRDAYTWKPPSAYDATPNYIINSSMQSGTMHHAREGAGTERQHMVFVVSLRGRHPKCPRPVILSRIHSETRPVAQRIGFS</sequence>
<protein>
    <submittedName>
        <fullName evidence="1">Uncharacterized protein</fullName>
    </submittedName>
</protein>
<dbReference type="InParanoid" id="A0A0D0CR48"/>
<accession>A0A0D0CR48</accession>
<reference evidence="1 2" key="1">
    <citation type="submission" date="2014-04" db="EMBL/GenBank/DDBJ databases">
        <authorList>
            <consortium name="DOE Joint Genome Institute"/>
            <person name="Kuo A."/>
            <person name="Kohler A."/>
            <person name="Jargeat P."/>
            <person name="Nagy L.G."/>
            <person name="Floudas D."/>
            <person name="Copeland A."/>
            <person name="Barry K.W."/>
            <person name="Cichocki N."/>
            <person name="Veneault-Fourrey C."/>
            <person name="LaButti K."/>
            <person name="Lindquist E.A."/>
            <person name="Lipzen A."/>
            <person name="Lundell T."/>
            <person name="Morin E."/>
            <person name="Murat C."/>
            <person name="Sun H."/>
            <person name="Tunlid A."/>
            <person name="Henrissat B."/>
            <person name="Grigoriev I.V."/>
            <person name="Hibbett D.S."/>
            <person name="Martin F."/>
            <person name="Nordberg H.P."/>
            <person name="Cantor M.N."/>
            <person name="Hua S.X."/>
        </authorList>
    </citation>
    <scope>NUCLEOTIDE SEQUENCE [LARGE SCALE GENOMIC DNA]</scope>
    <source>
        <strain evidence="1 2">Ve08.2h10</strain>
    </source>
</reference>
<dbReference type="Proteomes" id="UP000054538">
    <property type="component" value="Unassembled WGS sequence"/>
</dbReference>
<dbReference type="HOGENOM" id="CLU_2085563_0_0_1"/>
<gene>
    <name evidence="1" type="ORF">PAXRUDRAFT_696317</name>
</gene>
<proteinExistence type="predicted"/>
<evidence type="ECO:0000313" key="2">
    <source>
        <dbReference type="Proteomes" id="UP000054538"/>
    </source>
</evidence>
<organism evidence="1 2">
    <name type="scientific">Paxillus rubicundulus Ve08.2h10</name>
    <dbReference type="NCBI Taxonomy" id="930991"/>
    <lineage>
        <taxon>Eukaryota</taxon>
        <taxon>Fungi</taxon>
        <taxon>Dikarya</taxon>
        <taxon>Basidiomycota</taxon>
        <taxon>Agaricomycotina</taxon>
        <taxon>Agaricomycetes</taxon>
        <taxon>Agaricomycetidae</taxon>
        <taxon>Boletales</taxon>
        <taxon>Paxilineae</taxon>
        <taxon>Paxillaceae</taxon>
        <taxon>Paxillus</taxon>
    </lineage>
</organism>
<reference evidence="2" key="2">
    <citation type="submission" date="2015-01" db="EMBL/GenBank/DDBJ databases">
        <title>Evolutionary Origins and Diversification of the Mycorrhizal Mutualists.</title>
        <authorList>
            <consortium name="DOE Joint Genome Institute"/>
            <consortium name="Mycorrhizal Genomics Consortium"/>
            <person name="Kohler A."/>
            <person name="Kuo A."/>
            <person name="Nagy L.G."/>
            <person name="Floudas D."/>
            <person name="Copeland A."/>
            <person name="Barry K.W."/>
            <person name="Cichocki N."/>
            <person name="Veneault-Fourrey C."/>
            <person name="LaButti K."/>
            <person name="Lindquist E.A."/>
            <person name="Lipzen A."/>
            <person name="Lundell T."/>
            <person name="Morin E."/>
            <person name="Murat C."/>
            <person name="Riley R."/>
            <person name="Ohm R."/>
            <person name="Sun H."/>
            <person name="Tunlid A."/>
            <person name="Henrissat B."/>
            <person name="Grigoriev I.V."/>
            <person name="Hibbett D.S."/>
            <person name="Martin F."/>
        </authorList>
    </citation>
    <scope>NUCLEOTIDE SEQUENCE [LARGE SCALE GENOMIC DNA]</scope>
    <source>
        <strain evidence="2">Ve08.2h10</strain>
    </source>
</reference>